<evidence type="ECO:0000256" key="4">
    <source>
        <dbReference type="ARBA" id="ARBA00022553"/>
    </source>
</evidence>
<feature type="domain" description="AGC-kinase C-terminal" evidence="14">
    <location>
        <begin position="1280"/>
        <end position="1371"/>
    </location>
</feature>
<dbReference type="Proteomes" id="UP000695562">
    <property type="component" value="Unassembled WGS sequence"/>
</dbReference>
<feature type="region of interest" description="Disordered" evidence="12">
    <location>
        <begin position="202"/>
        <end position="227"/>
    </location>
</feature>
<dbReference type="PANTHER" id="PTHR24356">
    <property type="entry name" value="SERINE/THREONINE-PROTEIN KINASE"/>
    <property type="match status" value="1"/>
</dbReference>
<feature type="region of interest" description="Disordered" evidence="12">
    <location>
        <begin position="1409"/>
        <end position="1486"/>
    </location>
</feature>
<organism evidence="15 16">
    <name type="scientific">Polysphondylium violaceum</name>
    <dbReference type="NCBI Taxonomy" id="133409"/>
    <lineage>
        <taxon>Eukaryota</taxon>
        <taxon>Amoebozoa</taxon>
        <taxon>Evosea</taxon>
        <taxon>Eumycetozoa</taxon>
        <taxon>Dictyostelia</taxon>
        <taxon>Dictyosteliales</taxon>
        <taxon>Dictyosteliaceae</taxon>
        <taxon>Polysphondylium</taxon>
    </lineage>
</organism>
<dbReference type="FunFam" id="1.10.510.10:FF:000024">
    <property type="entry name" value="Probable serine/threonine-protein kinase cot-1"/>
    <property type="match status" value="1"/>
</dbReference>
<dbReference type="EMBL" id="AJWJ01000037">
    <property type="protein sequence ID" value="KAF2077160.1"/>
    <property type="molecule type" value="Genomic_DNA"/>
</dbReference>
<feature type="region of interest" description="Disordered" evidence="12">
    <location>
        <begin position="116"/>
        <end position="154"/>
    </location>
</feature>
<evidence type="ECO:0000256" key="10">
    <source>
        <dbReference type="ARBA" id="ARBA00048679"/>
    </source>
</evidence>
<evidence type="ECO:0000313" key="15">
    <source>
        <dbReference type="EMBL" id="KAF2077160.1"/>
    </source>
</evidence>
<evidence type="ECO:0000313" key="16">
    <source>
        <dbReference type="Proteomes" id="UP000695562"/>
    </source>
</evidence>
<comment type="similarity">
    <text evidence="1">Belongs to the protein kinase superfamily. AGC Ser/Thr protein kinase family.</text>
</comment>
<dbReference type="SUPFAM" id="SSF56112">
    <property type="entry name" value="Protein kinase-like (PK-like)"/>
    <property type="match status" value="1"/>
</dbReference>
<evidence type="ECO:0000256" key="5">
    <source>
        <dbReference type="ARBA" id="ARBA00022679"/>
    </source>
</evidence>
<evidence type="ECO:0000256" key="11">
    <source>
        <dbReference type="PROSITE-ProRule" id="PRU10141"/>
    </source>
</evidence>
<dbReference type="InterPro" id="IPR008271">
    <property type="entry name" value="Ser/Thr_kinase_AS"/>
</dbReference>
<dbReference type="InterPro" id="IPR000961">
    <property type="entry name" value="AGC-kinase_C"/>
</dbReference>
<gene>
    <name evidence="15" type="ORF">CYY_001545</name>
</gene>
<feature type="region of interest" description="Disordered" evidence="12">
    <location>
        <begin position="355"/>
        <end position="390"/>
    </location>
</feature>
<dbReference type="InterPro" id="IPR000719">
    <property type="entry name" value="Prot_kinase_dom"/>
</dbReference>
<protein>
    <recommendedName>
        <fullName evidence="2">non-specific serine/threonine protein kinase</fullName>
        <ecNumber evidence="2">2.7.11.1</ecNumber>
    </recommendedName>
</protein>
<dbReference type="InterPro" id="IPR017441">
    <property type="entry name" value="Protein_kinase_ATP_BS"/>
</dbReference>
<dbReference type="Gene3D" id="3.30.200.20">
    <property type="entry name" value="Phosphorylase Kinase, domain 1"/>
    <property type="match status" value="1"/>
</dbReference>
<dbReference type="PANTHER" id="PTHR24356:SF417">
    <property type="entry name" value="CELL CYCLE PROTEIN KINASE DBF2-RELATED"/>
    <property type="match status" value="1"/>
</dbReference>
<feature type="domain" description="Protein kinase" evidence="13">
    <location>
        <begin position="983"/>
        <end position="1279"/>
    </location>
</feature>
<evidence type="ECO:0000256" key="6">
    <source>
        <dbReference type="ARBA" id="ARBA00022741"/>
    </source>
</evidence>
<feature type="compositionally biased region" description="Polar residues" evidence="12">
    <location>
        <begin position="379"/>
        <end position="389"/>
    </location>
</feature>
<dbReference type="EC" id="2.7.11.1" evidence="2"/>
<keyword evidence="3" id="KW-0723">Serine/threonine-protein kinase</keyword>
<keyword evidence="16" id="KW-1185">Reference proteome</keyword>
<keyword evidence="5" id="KW-0808">Transferase</keyword>
<dbReference type="SMART" id="SM00133">
    <property type="entry name" value="S_TK_X"/>
    <property type="match status" value="1"/>
</dbReference>
<dbReference type="GO" id="GO:0005524">
    <property type="term" value="F:ATP binding"/>
    <property type="evidence" value="ECO:0007669"/>
    <property type="project" value="UniProtKB-UniRule"/>
</dbReference>
<evidence type="ECO:0000256" key="1">
    <source>
        <dbReference type="ARBA" id="ARBA00009903"/>
    </source>
</evidence>
<dbReference type="PROSITE" id="PS00108">
    <property type="entry name" value="PROTEIN_KINASE_ST"/>
    <property type="match status" value="1"/>
</dbReference>
<evidence type="ECO:0000259" key="13">
    <source>
        <dbReference type="PROSITE" id="PS50011"/>
    </source>
</evidence>
<comment type="caution">
    <text evidence="15">The sequence shown here is derived from an EMBL/GenBank/DDBJ whole genome shotgun (WGS) entry which is preliminary data.</text>
</comment>
<feature type="region of interest" description="Disordered" evidence="12">
    <location>
        <begin position="880"/>
        <end position="899"/>
    </location>
</feature>
<dbReference type="GO" id="GO:0004674">
    <property type="term" value="F:protein serine/threonine kinase activity"/>
    <property type="evidence" value="ECO:0007669"/>
    <property type="project" value="UniProtKB-KW"/>
</dbReference>
<feature type="compositionally biased region" description="Polar residues" evidence="12">
    <location>
        <begin position="1447"/>
        <end position="1486"/>
    </location>
</feature>
<dbReference type="SMART" id="SM00220">
    <property type="entry name" value="S_TKc"/>
    <property type="match status" value="1"/>
</dbReference>
<feature type="compositionally biased region" description="Low complexity" evidence="12">
    <location>
        <begin position="366"/>
        <end position="378"/>
    </location>
</feature>
<dbReference type="GO" id="GO:0005815">
    <property type="term" value="C:microtubule organizing center"/>
    <property type="evidence" value="ECO:0007669"/>
    <property type="project" value="UniProtKB-ARBA"/>
</dbReference>
<feature type="compositionally biased region" description="Low complexity" evidence="12">
    <location>
        <begin position="880"/>
        <end position="892"/>
    </location>
</feature>
<keyword evidence="7" id="KW-0418">Kinase</keyword>
<dbReference type="PROSITE" id="PS00107">
    <property type="entry name" value="PROTEIN_KINASE_ATP"/>
    <property type="match status" value="1"/>
</dbReference>
<keyword evidence="6 11" id="KW-0547">Nucleotide-binding</keyword>
<feature type="region of interest" description="Disordered" evidence="12">
    <location>
        <begin position="542"/>
        <end position="561"/>
    </location>
</feature>
<dbReference type="Gene3D" id="1.10.510.10">
    <property type="entry name" value="Transferase(Phosphotransferase) domain 1"/>
    <property type="match status" value="1"/>
</dbReference>
<feature type="region of interest" description="Disordered" evidence="12">
    <location>
        <begin position="244"/>
        <end position="265"/>
    </location>
</feature>
<name>A0A8J4V1J7_9MYCE</name>
<dbReference type="PROSITE" id="PS51285">
    <property type="entry name" value="AGC_KINASE_CTER"/>
    <property type="match status" value="1"/>
</dbReference>
<dbReference type="OrthoDB" id="20181at2759"/>
<evidence type="ECO:0000256" key="8">
    <source>
        <dbReference type="ARBA" id="ARBA00022840"/>
    </source>
</evidence>
<dbReference type="FunFam" id="3.30.200.20:FF:000109">
    <property type="entry name" value="Non-specific serine/threonine protein kinase"/>
    <property type="match status" value="1"/>
</dbReference>
<feature type="compositionally biased region" description="Polar residues" evidence="12">
    <location>
        <begin position="116"/>
        <end position="125"/>
    </location>
</feature>
<accession>A0A8J4V1J7</accession>
<feature type="compositionally biased region" description="Low complexity" evidence="12">
    <location>
        <begin position="202"/>
        <end position="217"/>
    </location>
</feature>
<comment type="catalytic activity">
    <reaction evidence="10">
        <text>L-seryl-[protein] + ATP = O-phospho-L-seryl-[protein] + ADP + H(+)</text>
        <dbReference type="Rhea" id="RHEA:17989"/>
        <dbReference type="Rhea" id="RHEA-COMP:9863"/>
        <dbReference type="Rhea" id="RHEA-COMP:11604"/>
        <dbReference type="ChEBI" id="CHEBI:15378"/>
        <dbReference type="ChEBI" id="CHEBI:29999"/>
        <dbReference type="ChEBI" id="CHEBI:30616"/>
        <dbReference type="ChEBI" id="CHEBI:83421"/>
        <dbReference type="ChEBI" id="CHEBI:456216"/>
        <dbReference type="EC" id="2.7.11.1"/>
    </reaction>
</comment>
<reference evidence="15" key="1">
    <citation type="submission" date="2020-01" db="EMBL/GenBank/DDBJ databases">
        <title>Development of genomics and gene disruption for Polysphondylium violaceum indicates a role for the polyketide synthase stlB in stalk morphogenesis.</title>
        <authorList>
            <person name="Narita B."/>
            <person name="Kawabe Y."/>
            <person name="Kin K."/>
            <person name="Saito T."/>
            <person name="Gibbs R."/>
            <person name="Kuspa A."/>
            <person name="Muzny D."/>
            <person name="Queller D."/>
            <person name="Richards S."/>
            <person name="Strassman J."/>
            <person name="Sucgang R."/>
            <person name="Worley K."/>
            <person name="Schaap P."/>
        </authorList>
    </citation>
    <scope>NUCLEOTIDE SEQUENCE</scope>
    <source>
        <strain evidence="15">QSvi11</strain>
    </source>
</reference>
<dbReference type="GO" id="GO:0007010">
    <property type="term" value="P:cytoskeleton organization"/>
    <property type="evidence" value="ECO:0007669"/>
    <property type="project" value="UniProtKB-ARBA"/>
</dbReference>
<dbReference type="Pfam" id="PF00069">
    <property type="entry name" value="Pkinase"/>
    <property type="match status" value="1"/>
</dbReference>
<evidence type="ECO:0000256" key="3">
    <source>
        <dbReference type="ARBA" id="ARBA00022527"/>
    </source>
</evidence>
<keyword evidence="8 11" id="KW-0067">ATP-binding</keyword>
<dbReference type="GO" id="GO:0035556">
    <property type="term" value="P:intracellular signal transduction"/>
    <property type="evidence" value="ECO:0007669"/>
    <property type="project" value="TreeGrafter"/>
</dbReference>
<evidence type="ECO:0000256" key="9">
    <source>
        <dbReference type="ARBA" id="ARBA00047899"/>
    </source>
</evidence>
<evidence type="ECO:0000256" key="12">
    <source>
        <dbReference type="SAM" id="MobiDB-lite"/>
    </source>
</evidence>
<sequence>MDKNSTSLLVESSIQPLIFNMEDLNENQPIDKNNVNTNNNNNNNIIDSDSNNQHVDIDNTDDDLIKESLCIMINGEVDNSICNNNNNLNIDNNGGGNNLTTTPTTKITFDESSIQRSQSAHSLIKQQQQQQSKNPTSWIGSLLSKKKKKNKKSTDMILDSAEVVVGENVPSSSERIDSHIYSINNTPTTSPIITAPPMISIHHINSSNSNSSDSTPQPTTPPSNPPSKKKIIYQFLAYFSKHQQEQQTADAINSSNQSRNNIRRNNKLNALRFSLRRRSDMIVHSNSSYSVDEAAHMDEMSPNGGMSNGSDGGLLGSELNSSGLPNSISCDQLNIKYISTKHQRSFLKEITKKKMLKHKDDSNCQNTSTTNTSSNPTPITESRNNSSNELLPIPCIDKNGDQISEHMLFEHNLNNSNNKNPNKTSSPIPIHPFQNNTYLNNTPSTPTVDNIFIQKYPQQISSSLATTTPNKKPIWSPSKGKNHLFPRASAPCPMDPINPVLTPSLSNPSLPPKIGTHHWWGAPSKSVPENLNPKLSISAGACHTRSDSTPDNRTVSTPCVKHYDRGQSDEQIITGRTRSHSNCEGIPIQRAPSVNKWVTAAPSSPPPFMNSNSTEVSPDCLSPVTSMIRIYYVPIEDISDIDIIQYQFPKISADDNLSNSTNATTTTTTTTTTTNNNSISIGKKPSISSTISAKNIPNTQSWAHFWTQVITNTTTVKEMIDIIANKVDKSPDYLKLCCSVNPYDCLDDHVVLNQVRCKKFYMLEVSEEVVIHADVKNPPLFLFPSNANTSMASLGSIGLNYINLNQSSGNLMISSSWSPNNCKFFPGSPPTSPSRFKKVNITSESVSVETDYIGSPNEDFFLESQPMSCSLSINTLNQSGSSSLLSPRSLKSPNTSNDNFEHKISTQLKEKIKILDNYFHHYYRELENYLAQRKKRMDTLHQVLTESGIKENSIAWQRCWREHLQKETGYLRSKRSKIGPSDFQKLTAIGKGGFGKVYLARKKDSTEIVTLKVIRKSSYHRANQMTSVTKEKEVMMIPHSNKDHSQWITRLLYSFHDSQYLYLAMEYHCGGDFRALLNNLETLNDDMAQFYIAEMILAIESLHKLGYIHRDLKPSNFVLDKYGHLKLIDFGLSKEGFISRNSKYHTTWKNLREVDTPQSHNIFAKLKGRNQPIKKNISYSKVGSPEYMAPEMLEGKGYDLTYDFWSLGCVFFEMYVGETPFGGDTPEEVFKNILDWKNILNWNDFSSFLPPLVIDLLKKLLCEPEKRLLIDEIKAHPYFEGLDWENIRSITPPFVPQVQNEIDTSYFEGAENILDEEEESAQNDDIVEAAKEASSGAQNQMDEIDQEDTSFRSMPFGGFNFQRFPSIVEGARAKGLLKSFYVEEKCVSRATSVSSIVYSPPGGSCANSPLIQSSNTTNSSSGTKSVYSPSPSTTPTPTSPNVAGYQHKTTMLRISSKNISTPQTNNIPNPSSPLGNSGNIIQTSKK</sequence>
<evidence type="ECO:0000256" key="7">
    <source>
        <dbReference type="ARBA" id="ARBA00022777"/>
    </source>
</evidence>
<dbReference type="PROSITE" id="PS50011">
    <property type="entry name" value="PROTEIN_KINASE_DOM"/>
    <property type="match status" value="1"/>
</dbReference>
<proteinExistence type="inferred from homology"/>
<evidence type="ECO:0000256" key="2">
    <source>
        <dbReference type="ARBA" id="ARBA00012513"/>
    </source>
</evidence>
<comment type="catalytic activity">
    <reaction evidence="9">
        <text>L-threonyl-[protein] + ATP = O-phospho-L-threonyl-[protein] + ADP + H(+)</text>
        <dbReference type="Rhea" id="RHEA:46608"/>
        <dbReference type="Rhea" id="RHEA-COMP:11060"/>
        <dbReference type="Rhea" id="RHEA-COMP:11605"/>
        <dbReference type="ChEBI" id="CHEBI:15378"/>
        <dbReference type="ChEBI" id="CHEBI:30013"/>
        <dbReference type="ChEBI" id="CHEBI:30616"/>
        <dbReference type="ChEBI" id="CHEBI:61977"/>
        <dbReference type="ChEBI" id="CHEBI:456216"/>
        <dbReference type="EC" id="2.7.11.1"/>
    </reaction>
</comment>
<keyword evidence="4" id="KW-0597">Phosphoprotein</keyword>
<dbReference type="InterPro" id="IPR050236">
    <property type="entry name" value="Ser_Thr_kinase_AGC"/>
</dbReference>
<dbReference type="InterPro" id="IPR011009">
    <property type="entry name" value="Kinase-like_dom_sf"/>
</dbReference>
<feature type="binding site" evidence="11">
    <location>
        <position position="1016"/>
    </location>
    <ligand>
        <name>ATP</name>
        <dbReference type="ChEBI" id="CHEBI:30616"/>
    </ligand>
</feature>
<evidence type="ECO:0000259" key="14">
    <source>
        <dbReference type="PROSITE" id="PS51285"/>
    </source>
</evidence>